<proteinExistence type="inferred from homology"/>
<evidence type="ECO:0000256" key="1">
    <source>
        <dbReference type="ARBA" id="ARBA00004418"/>
    </source>
</evidence>
<feature type="chain" id="PRO_5021016308" description="Protein CpxP" evidence="5">
    <location>
        <begin position="40"/>
        <end position="173"/>
    </location>
</feature>
<dbReference type="PANTHER" id="PTHR38102">
    <property type="entry name" value="PERIPLASMIC CHAPERONE SPY"/>
    <property type="match status" value="1"/>
</dbReference>
<evidence type="ECO:0000256" key="3">
    <source>
        <dbReference type="ARBA" id="ARBA00022729"/>
    </source>
</evidence>
<dbReference type="PANTHER" id="PTHR38102:SF1">
    <property type="entry name" value="PERIPLASMIC CHAPERONE SPY"/>
    <property type="match status" value="1"/>
</dbReference>
<evidence type="ECO:0000256" key="5">
    <source>
        <dbReference type="SAM" id="SignalP"/>
    </source>
</evidence>
<gene>
    <name evidence="6" type="ORF">FCL40_14545</name>
</gene>
<dbReference type="PIRSF" id="PIRSF034445">
    <property type="entry name" value="CpxP_Spy"/>
    <property type="match status" value="1"/>
</dbReference>
<dbReference type="Gene3D" id="1.20.120.1490">
    <property type="match status" value="1"/>
</dbReference>
<evidence type="ECO:0000256" key="4">
    <source>
        <dbReference type="ARBA" id="ARBA00022764"/>
    </source>
</evidence>
<keyword evidence="7" id="KW-1185">Reference proteome</keyword>
<protein>
    <recommendedName>
        <fullName evidence="8">Protein CpxP</fullName>
    </recommendedName>
</protein>
<dbReference type="EMBL" id="SWCI01000011">
    <property type="protein sequence ID" value="TKB47956.1"/>
    <property type="molecule type" value="Genomic_DNA"/>
</dbReference>
<comment type="similarity">
    <text evidence="2">Belongs to the CpxP/Spy family.</text>
</comment>
<dbReference type="GO" id="GO:0051082">
    <property type="term" value="F:unfolded protein binding"/>
    <property type="evidence" value="ECO:0007669"/>
    <property type="project" value="TreeGrafter"/>
</dbReference>
<organism evidence="6 7">
    <name type="scientific">Ferrimonas sediminicola</name>
    <dbReference type="NCBI Taxonomy" id="2569538"/>
    <lineage>
        <taxon>Bacteria</taxon>
        <taxon>Pseudomonadati</taxon>
        <taxon>Pseudomonadota</taxon>
        <taxon>Gammaproteobacteria</taxon>
        <taxon>Alteromonadales</taxon>
        <taxon>Ferrimonadaceae</taxon>
        <taxon>Ferrimonas</taxon>
    </lineage>
</organism>
<dbReference type="Proteomes" id="UP000305674">
    <property type="component" value="Unassembled WGS sequence"/>
</dbReference>
<accession>A0A4U1BCM8</accession>
<keyword evidence="3 5" id="KW-0732">Signal</keyword>
<evidence type="ECO:0000313" key="7">
    <source>
        <dbReference type="Proteomes" id="UP000305674"/>
    </source>
</evidence>
<sequence length="173" mass="19672">MTDSRNYRRTDDMKATKRWALAAAAGLLLSMTVVSTASANHPGQGPCQERGGGFYGGNQGGKQLTRMLRHLDLSDAQKQQVKAILARAEAERPGRDPEAKRAQMERHHQLMKAAEFDEQAAREMIAAGQARMAEMRLKQMRVKHEIMQLLTAEQKQQLQERRANRMKRLDDRF</sequence>
<dbReference type="GO" id="GO:0030288">
    <property type="term" value="C:outer membrane-bounded periplasmic space"/>
    <property type="evidence" value="ECO:0007669"/>
    <property type="project" value="TreeGrafter"/>
</dbReference>
<evidence type="ECO:0008006" key="8">
    <source>
        <dbReference type="Google" id="ProtNLM"/>
    </source>
</evidence>
<dbReference type="CDD" id="cd09916">
    <property type="entry name" value="CpxP_like"/>
    <property type="match status" value="1"/>
</dbReference>
<feature type="signal peptide" evidence="5">
    <location>
        <begin position="1"/>
        <end position="39"/>
    </location>
</feature>
<comment type="caution">
    <text evidence="6">The sequence shown here is derived from an EMBL/GenBank/DDBJ whole genome shotgun (WGS) entry which is preliminary data.</text>
</comment>
<reference evidence="6 7" key="1">
    <citation type="submission" date="2019-04" db="EMBL/GenBank/DDBJ databases">
        <authorList>
            <person name="Hwang J.C."/>
        </authorList>
    </citation>
    <scope>NUCLEOTIDE SEQUENCE [LARGE SCALE GENOMIC DNA]</scope>
    <source>
        <strain evidence="6 7">IMCC35001</strain>
    </source>
</reference>
<keyword evidence="4" id="KW-0574">Periplasm</keyword>
<dbReference type="InterPro" id="IPR052211">
    <property type="entry name" value="Cpx_auxiliary_protein"/>
</dbReference>
<dbReference type="Pfam" id="PF07813">
    <property type="entry name" value="LTXXQ"/>
    <property type="match status" value="1"/>
</dbReference>
<comment type="subcellular location">
    <subcellularLocation>
        <location evidence="1">Periplasm</location>
    </subcellularLocation>
</comment>
<dbReference type="AlphaFoldDB" id="A0A4U1BCM8"/>
<dbReference type="InterPro" id="IPR012899">
    <property type="entry name" value="LTXXQ"/>
</dbReference>
<dbReference type="OrthoDB" id="6227479at2"/>
<evidence type="ECO:0000313" key="6">
    <source>
        <dbReference type="EMBL" id="TKB47956.1"/>
    </source>
</evidence>
<name>A0A4U1BCM8_9GAMM</name>
<evidence type="ECO:0000256" key="2">
    <source>
        <dbReference type="ARBA" id="ARBA00008441"/>
    </source>
</evidence>